<accession>A0ABV0RET8</accession>
<dbReference type="Gene3D" id="2.130.10.30">
    <property type="entry name" value="Regulator of chromosome condensation 1/beta-lactamase-inhibitor protein II"/>
    <property type="match status" value="1"/>
</dbReference>
<dbReference type="PANTHER" id="PTHR22872:SF10">
    <property type="entry name" value="ULTRAVIOLET-B RECEPTOR UVR8"/>
    <property type="match status" value="1"/>
</dbReference>
<dbReference type="Proteomes" id="UP001434883">
    <property type="component" value="Unassembled WGS sequence"/>
</dbReference>
<evidence type="ECO:0000313" key="4">
    <source>
        <dbReference type="Proteomes" id="UP001434883"/>
    </source>
</evidence>
<dbReference type="Pfam" id="PF00415">
    <property type="entry name" value="RCC1"/>
    <property type="match status" value="2"/>
</dbReference>
<protein>
    <submittedName>
        <fullName evidence="3">Uncharacterized protein</fullName>
    </submittedName>
</protein>
<keyword evidence="4" id="KW-1185">Reference proteome</keyword>
<dbReference type="SUPFAM" id="SSF50985">
    <property type="entry name" value="RCC1/BLIP-II"/>
    <property type="match status" value="1"/>
</dbReference>
<sequence>MVDVTKWPLFSLLSSEERAAVRQACVYGTSANEVIYTTHGNEVYAFGLNCSGCLGTGDSVSTIVPKKLDFLQGKKIASISYGSGPHVLLATEGRLLRSLAVFAWGYNNSGQVGSGSTANQPYPRKVCGCLQGKTAVGITCGQTSSMALVDNGEVVMLFLIFLILLRT</sequence>
<dbReference type="PANTHER" id="PTHR22872">
    <property type="entry name" value="BTK-BINDING PROTEIN-RELATED"/>
    <property type="match status" value="1"/>
</dbReference>
<evidence type="ECO:0000256" key="2">
    <source>
        <dbReference type="PROSITE-ProRule" id="PRU00235"/>
    </source>
</evidence>
<feature type="repeat" description="RCC1" evidence="2">
    <location>
        <begin position="41"/>
        <end position="92"/>
    </location>
</feature>
<proteinExistence type="predicted"/>
<evidence type="ECO:0000256" key="1">
    <source>
        <dbReference type="ARBA" id="ARBA00022737"/>
    </source>
</evidence>
<gene>
    <name evidence="3" type="ORF">XENOCAPTIV_023572</name>
</gene>
<dbReference type="EMBL" id="JAHRIN010042548">
    <property type="protein sequence ID" value="MEQ2206123.1"/>
    <property type="molecule type" value="Genomic_DNA"/>
</dbReference>
<reference evidence="3 4" key="1">
    <citation type="submission" date="2021-06" db="EMBL/GenBank/DDBJ databases">
        <authorList>
            <person name="Palmer J.M."/>
        </authorList>
    </citation>
    <scope>NUCLEOTIDE SEQUENCE [LARGE SCALE GENOMIC DNA]</scope>
    <source>
        <strain evidence="3 4">XC_2019</strain>
        <tissue evidence="3">Muscle</tissue>
    </source>
</reference>
<dbReference type="PROSITE" id="PS50012">
    <property type="entry name" value="RCC1_3"/>
    <property type="match status" value="2"/>
</dbReference>
<organism evidence="3 4">
    <name type="scientific">Xenoophorus captivus</name>
    <dbReference type="NCBI Taxonomy" id="1517983"/>
    <lineage>
        <taxon>Eukaryota</taxon>
        <taxon>Metazoa</taxon>
        <taxon>Chordata</taxon>
        <taxon>Craniata</taxon>
        <taxon>Vertebrata</taxon>
        <taxon>Euteleostomi</taxon>
        <taxon>Actinopterygii</taxon>
        <taxon>Neopterygii</taxon>
        <taxon>Teleostei</taxon>
        <taxon>Neoteleostei</taxon>
        <taxon>Acanthomorphata</taxon>
        <taxon>Ovalentaria</taxon>
        <taxon>Atherinomorphae</taxon>
        <taxon>Cyprinodontiformes</taxon>
        <taxon>Goodeidae</taxon>
        <taxon>Xenoophorus</taxon>
    </lineage>
</organism>
<dbReference type="InterPro" id="IPR051625">
    <property type="entry name" value="Signaling_Regulatory_Domain"/>
</dbReference>
<evidence type="ECO:0000313" key="3">
    <source>
        <dbReference type="EMBL" id="MEQ2206123.1"/>
    </source>
</evidence>
<comment type="caution">
    <text evidence="3">The sequence shown here is derived from an EMBL/GenBank/DDBJ whole genome shotgun (WGS) entry which is preliminary data.</text>
</comment>
<name>A0ABV0RET8_9TELE</name>
<feature type="repeat" description="RCC1" evidence="2">
    <location>
        <begin position="99"/>
        <end position="151"/>
    </location>
</feature>
<keyword evidence="1" id="KW-0677">Repeat</keyword>
<dbReference type="InterPro" id="IPR000408">
    <property type="entry name" value="Reg_chr_condens"/>
</dbReference>
<dbReference type="InterPro" id="IPR009091">
    <property type="entry name" value="RCC1/BLIP-II"/>
</dbReference>